<dbReference type="PANTHER" id="PTHR35006:SF1">
    <property type="entry name" value="BLL2941 PROTEIN"/>
    <property type="match status" value="1"/>
</dbReference>
<evidence type="ECO:0000313" key="3">
    <source>
        <dbReference type="Proteomes" id="UP000787635"/>
    </source>
</evidence>
<evidence type="ECO:0000313" key="2">
    <source>
        <dbReference type="EMBL" id="NKC29387.1"/>
    </source>
</evidence>
<sequence>MFSHATLGTNDLPRAIAFYDALLAPLGLARFHTAEGEAGYARRPDASPQFWLMRPIDGRPASPGNGATLGFEAPDRATVRAVHAAGLQHGGAEEGGPGLRPHYHADFYGAYLRDPDGNKLCCVCHRPE</sequence>
<accession>A0ABX1DWU9</accession>
<evidence type="ECO:0000259" key="1">
    <source>
        <dbReference type="PROSITE" id="PS51819"/>
    </source>
</evidence>
<protein>
    <submittedName>
        <fullName evidence="2">VOC family protein</fullName>
    </submittedName>
</protein>
<dbReference type="Pfam" id="PF00903">
    <property type="entry name" value="Glyoxalase"/>
    <property type="match status" value="1"/>
</dbReference>
<comment type="caution">
    <text evidence="2">The sequence shown here is derived from an EMBL/GenBank/DDBJ whole genome shotgun (WGS) entry which is preliminary data.</text>
</comment>
<dbReference type="EMBL" id="JAAVNE010000001">
    <property type="protein sequence ID" value="NKC29387.1"/>
    <property type="molecule type" value="Genomic_DNA"/>
</dbReference>
<dbReference type="PANTHER" id="PTHR35006">
    <property type="entry name" value="GLYOXALASE FAMILY PROTEIN (AFU_ORTHOLOGUE AFUA_5G14830)"/>
    <property type="match status" value="1"/>
</dbReference>
<dbReference type="CDD" id="cd07262">
    <property type="entry name" value="VOC_like"/>
    <property type="match status" value="1"/>
</dbReference>
<organism evidence="2 3">
    <name type="scientific">Falsiroseomonas selenitidurans</name>
    <dbReference type="NCBI Taxonomy" id="2716335"/>
    <lineage>
        <taxon>Bacteria</taxon>
        <taxon>Pseudomonadati</taxon>
        <taxon>Pseudomonadota</taxon>
        <taxon>Alphaproteobacteria</taxon>
        <taxon>Acetobacterales</taxon>
        <taxon>Roseomonadaceae</taxon>
        <taxon>Falsiroseomonas</taxon>
    </lineage>
</organism>
<dbReference type="SUPFAM" id="SSF54593">
    <property type="entry name" value="Glyoxalase/Bleomycin resistance protein/Dihydroxybiphenyl dioxygenase"/>
    <property type="match status" value="1"/>
</dbReference>
<reference evidence="2 3" key="1">
    <citation type="submission" date="2020-03" db="EMBL/GenBank/DDBJ databases">
        <title>Roseomonas selenitidurans sp. nov. isolated from urban soil.</title>
        <authorList>
            <person name="Liu H."/>
        </authorList>
    </citation>
    <scope>NUCLEOTIDE SEQUENCE [LARGE SCALE GENOMIC DNA]</scope>
    <source>
        <strain evidence="2 3">BU-1</strain>
    </source>
</reference>
<feature type="domain" description="VOC" evidence="1">
    <location>
        <begin position="1"/>
        <end position="125"/>
    </location>
</feature>
<name>A0ABX1DWU9_9PROT</name>
<keyword evidence="3" id="KW-1185">Reference proteome</keyword>
<dbReference type="RefSeq" id="WP_168027150.1">
    <property type="nucleotide sequence ID" value="NZ_JAAVNE010000001.1"/>
</dbReference>
<dbReference type="Proteomes" id="UP000787635">
    <property type="component" value="Unassembled WGS sequence"/>
</dbReference>
<dbReference type="PROSITE" id="PS51819">
    <property type="entry name" value="VOC"/>
    <property type="match status" value="1"/>
</dbReference>
<proteinExistence type="predicted"/>
<dbReference type="InterPro" id="IPR037523">
    <property type="entry name" value="VOC_core"/>
</dbReference>
<dbReference type="InterPro" id="IPR029068">
    <property type="entry name" value="Glyas_Bleomycin-R_OHBP_Dase"/>
</dbReference>
<gene>
    <name evidence="2" type="ORF">HEQ75_00825</name>
</gene>
<dbReference type="InterPro" id="IPR004360">
    <property type="entry name" value="Glyas_Fos-R_dOase_dom"/>
</dbReference>
<dbReference type="Gene3D" id="3.10.180.10">
    <property type="entry name" value="2,3-Dihydroxybiphenyl 1,2-Dioxygenase, domain 1"/>
    <property type="match status" value="1"/>
</dbReference>